<reference evidence="2 3" key="1">
    <citation type="journal article" date="2013" name="Nature">
        <title>The genomes of four tapeworm species reveal adaptations to parasitism.</title>
        <authorList>
            <person name="Tsai I.J."/>
            <person name="Zarowiecki M."/>
            <person name="Holroyd N."/>
            <person name="Garciarrubio A."/>
            <person name="Sanchez-Flores A."/>
            <person name="Brooks K.L."/>
            <person name="Tracey A."/>
            <person name="Bobes R.J."/>
            <person name="Fragoso G."/>
            <person name="Sciutto E."/>
            <person name="Aslett M."/>
            <person name="Beasley H."/>
            <person name="Bennett H.M."/>
            <person name="Cai J."/>
            <person name="Camicia F."/>
            <person name="Clark R."/>
            <person name="Cucher M."/>
            <person name="De Silva N."/>
            <person name="Day T.A."/>
            <person name="Deplazes P."/>
            <person name="Estrada K."/>
            <person name="Fernandez C."/>
            <person name="Holland P.W."/>
            <person name="Hou J."/>
            <person name="Hu S."/>
            <person name="Huckvale T."/>
            <person name="Hung S.S."/>
            <person name="Kamenetzky L."/>
            <person name="Keane J.A."/>
            <person name="Kiss F."/>
            <person name="Koziol U."/>
            <person name="Lambert O."/>
            <person name="Liu K."/>
            <person name="Luo X."/>
            <person name="Luo Y."/>
            <person name="Macchiaroli N."/>
            <person name="Nichol S."/>
            <person name="Paps J."/>
            <person name="Parkinson J."/>
            <person name="Pouchkina-Stantcheva N."/>
            <person name="Riddiford N."/>
            <person name="Rosenzvit M."/>
            <person name="Salinas G."/>
            <person name="Wasmuth J.D."/>
            <person name="Zamanian M."/>
            <person name="Zheng Y."/>
            <person name="Cai X."/>
            <person name="Soberon X."/>
            <person name="Olson P.D."/>
            <person name="Laclette J.P."/>
            <person name="Brehm K."/>
            <person name="Berriman M."/>
            <person name="Garciarrubio A."/>
            <person name="Bobes R.J."/>
            <person name="Fragoso G."/>
            <person name="Sanchez-Flores A."/>
            <person name="Estrada K."/>
            <person name="Cevallos M.A."/>
            <person name="Morett E."/>
            <person name="Gonzalez V."/>
            <person name="Portillo T."/>
            <person name="Ochoa-Leyva A."/>
            <person name="Jose M.V."/>
            <person name="Sciutto E."/>
            <person name="Landa A."/>
            <person name="Jimenez L."/>
            <person name="Valdes V."/>
            <person name="Carrero J.C."/>
            <person name="Larralde C."/>
            <person name="Morales-Montor J."/>
            <person name="Limon-Lason J."/>
            <person name="Soberon X."/>
            <person name="Laclette J.P."/>
        </authorList>
    </citation>
    <scope>NUCLEOTIDE SEQUENCE [LARGE SCALE GENOMIC DNA]</scope>
</reference>
<reference evidence="2" key="2">
    <citation type="submission" date="2014-06" db="EMBL/GenBank/DDBJ databases">
        <authorList>
            <person name="Aslett M."/>
        </authorList>
    </citation>
    <scope>NUCLEOTIDE SEQUENCE</scope>
</reference>
<evidence type="ECO:0000256" key="1">
    <source>
        <dbReference type="SAM" id="MobiDB-lite"/>
    </source>
</evidence>
<feature type="region of interest" description="Disordered" evidence="1">
    <location>
        <begin position="26"/>
        <end position="75"/>
    </location>
</feature>
<name>A0A068WTK0_ECHGR</name>
<dbReference type="EMBL" id="LK028589">
    <property type="protein sequence ID" value="CDS23144.1"/>
    <property type="molecule type" value="Genomic_DNA"/>
</dbReference>
<evidence type="ECO:0000313" key="2">
    <source>
        <dbReference type="EMBL" id="CDS23144.1"/>
    </source>
</evidence>
<gene>
    <name evidence="2" type="ORF">EgrG_001090600</name>
</gene>
<reference evidence="4" key="3">
    <citation type="submission" date="2020-10" db="UniProtKB">
        <authorList>
            <consortium name="WormBaseParasite"/>
        </authorList>
    </citation>
    <scope>IDENTIFICATION</scope>
</reference>
<evidence type="ECO:0000313" key="3">
    <source>
        <dbReference type="Proteomes" id="UP000492820"/>
    </source>
</evidence>
<feature type="compositionally biased region" description="Polar residues" evidence="1">
    <location>
        <begin position="45"/>
        <end position="55"/>
    </location>
</feature>
<dbReference type="Proteomes" id="UP000492820">
    <property type="component" value="Unassembled WGS sequence"/>
</dbReference>
<dbReference type="AlphaFoldDB" id="A0A068WTK0"/>
<dbReference type="WBParaSite" id="EgrG_001090600">
    <property type="protein sequence ID" value="EgrG_001090600"/>
    <property type="gene ID" value="EgrG_001090600"/>
</dbReference>
<protein>
    <submittedName>
        <fullName evidence="4">YjzC family protein</fullName>
    </submittedName>
</protein>
<sequence length="75" mass="8229">MGGYRMDGYEMDGCGLDGKMDTRWFAGDTPDTIQGGEGVKKATPYHTTPSQTGFDTNRPDEKGPDEAVNRQPRSE</sequence>
<accession>A0A068WTK0</accession>
<proteinExistence type="predicted"/>
<feature type="compositionally biased region" description="Basic and acidic residues" evidence="1">
    <location>
        <begin position="57"/>
        <end position="75"/>
    </location>
</feature>
<evidence type="ECO:0000313" key="4">
    <source>
        <dbReference type="WBParaSite" id="EgrG_001090600"/>
    </source>
</evidence>
<organism evidence="2">
    <name type="scientific">Echinococcus granulosus</name>
    <name type="common">Hydatid tapeworm</name>
    <dbReference type="NCBI Taxonomy" id="6210"/>
    <lineage>
        <taxon>Eukaryota</taxon>
        <taxon>Metazoa</taxon>
        <taxon>Spiralia</taxon>
        <taxon>Lophotrochozoa</taxon>
        <taxon>Platyhelminthes</taxon>
        <taxon>Cestoda</taxon>
        <taxon>Eucestoda</taxon>
        <taxon>Cyclophyllidea</taxon>
        <taxon>Taeniidae</taxon>
        <taxon>Echinococcus</taxon>
        <taxon>Echinococcus granulosus group</taxon>
    </lineage>
</organism>